<feature type="region of interest" description="Disordered" evidence="1">
    <location>
        <begin position="74"/>
        <end position="114"/>
    </location>
</feature>
<name>A0A5N6PAG3_9ASTR</name>
<evidence type="ECO:0000313" key="2">
    <source>
        <dbReference type="EMBL" id="KAD5961813.1"/>
    </source>
</evidence>
<evidence type="ECO:0008006" key="4">
    <source>
        <dbReference type="Google" id="ProtNLM"/>
    </source>
</evidence>
<sequence>MAPEKVTKMVVDVDLKCSDCYKKVKKVMCKIPEIRDMEYDVEKNQVKITVVCCSPEKIRDKLCYKGGSSVQKVNIVADKPKEPAAKPKPKEPEKPEKPKGNDKPEKLDPRPKPEVAKMIFEPPVQGYPPMYQPNYNHVVGYGYEGYWGPHGMPVTKPQPSGYYGFNNDYFSEENTQGCYIM</sequence>
<accession>A0A5N6PAG3</accession>
<reference evidence="2 3" key="1">
    <citation type="submission" date="2019-05" db="EMBL/GenBank/DDBJ databases">
        <title>Mikania micrantha, genome provides insights into the molecular mechanism of rapid growth.</title>
        <authorList>
            <person name="Liu B."/>
        </authorList>
    </citation>
    <scope>NUCLEOTIDE SEQUENCE [LARGE SCALE GENOMIC DNA]</scope>
    <source>
        <strain evidence="2">NLD-2019</strain>
        <tissue evidence="2">Leaf</tissue>
    </source>
</reference>
<dbReference type="OrthoDB" id="785270at2759"/>
<comment type="caution">
    <text evidence="2">The sequence shown here is derived from an EMBL/GenBank/DDBJ whole genome shotgun (WGS) entry which is preliminary data.</text>
</comment>
<protein>
    <recommendedName>
        <fullName evidence="4">HMA domain-containing protein</fullName>
    </recommendedName>
</protein>
<dbReference type="Proteomes" id="UP000326396">
    <property type="component" value="Linkage Group LG14"/>
</dbReference>
<gene>
    <name evidence="2" type="ORF">E3N88_13286</name>
</gene>
<keyword evidence="3" id="KW-1185">Reference proteome</keyword>
<evidence type="ECO:0000313" key="3">
    <source>
        <dbReference type="Proteomes" id="UP000326396"/>
    </source>
</evidence>
<dbReference type="EMBL" id="SZYD01000006">
    <property type="protein sequence ID" value="KAD5961813.1"/>
    <property type="molecule type" value="Genomic_DNA"/>
</dbReference>
<dbReference type="AlphaFoldDB" id="A0A5N6PAG3"/>
<proteinExistence type="predicted"/>
<organism evidence="2 3">
    <name type="scientific">Mikania micrantha</name>
    <name type="common">bitter vine</name>
    <dbReference type="NCBI Taxonomy" id="192012"/>
    <lineage>
        <taxon>Eukaryota</taxon>
        <taxon>Viridiplantae</taxon>
        <taxon>Streptophyta</taxon>
        <taxon>Embryophyta</taxon>
        <taxon>Tracheophyta</taxon>
        <taxon>Spermatophyta</taxon>
        <taxon>Magnoliopsida</taxon>
        <taxon>eudicotyledons</taxon>
        <taxon>Gunneridae</taxon>
        <taxon>Pentapetalae</taxon>
        <taxon>asterids</taxon>
        <taxon>campanulids</taxon>
        <taxon>Asterales</taxon>
        <taxon>Asteraceae</taxon>
        <taxon>Asteroideae</taxon>
        <taxon>Heliantheae alliance</taxon>
        <taxon>Eupatorieae</taxon>
        <taxon>Mikania</taxon>
    </lineage>
</organism>
<dbReference type="SUPFAM" id="SSF55008">
    <property type="entry name" value="HMA, heavy metal-associated domain"/>
    <property type="match status" value="1"/>
</dbReference>
<dbReference type="PANTHER" id="PTHR47005">
    <property type="entry name" value="HEAVY METAL TRANSPORT/DETOXIFICATION SUPERFAMILY PROTEIN"/>
    <property type="match status" value="1"/>
</dbReference>
<dbReference type="InterPro" id="IPR036163">
    <property type="entry name" value="HMA_dom_sf"/>
</dbReference>
<feature type="compositionally biased region" description="Basic and acidic residues" evidence="1">
    <location>
        <begin position="78"/>
        <end position="114"/>
    </location>
</feature>
<dbReference type="PANTHER" id="PTHR47005:SF5">
    <property type="entry name" value="HEAVY METAL TRANSPORT_DETOXIFICATION SUPERFAMILY PROTEIN"/>
    <property type="match status" value="1"/>
</dbReference>
<evidence type="ECO:0000256" key="1">
    <source>
        <dbReference type="SAM" id="MobiDB-lite"/>
    </source>
</evidence>
<dbReference type="Gene3D" id="3.30.70.100">
    <property type="match status" value="1"/>
</dbReference>
<dbReference type="GO" id="GO:0046872">
    <property type="term" value="F:metal ion binding"/>
    <property type="evidence" value="ECO:0007669"/>
    <property type="project" value="InterPro"/>
</dbReference>